<dbReference type="OrthoDB" id="3695075at2"/>
<dbReference type="RefSeq" id="WP_069110529.1">
    <property type="nucleotide sequence ID" value="NZ_FNUC01000003.1"/>
</dbReference>
<keyword evidence="2" id="KW-0472">Membrane</keyword>
<feature type="transmembrane region" description="Helical" evidence="2">
    <location>
        <begin position="41"/>
        <end position="62"/>
    </location>
</feature>
<evidence type="ECO:0000256" key="2">
    <source>
        <dbReference type="SAM" id="Phobius"/>
    </source>
</evidence>
<sequence>MNEFDDELRRIFGDDRLAVPPGSDAVGRIVRGARRRRTVRMVASAAGSVGLVAAVAFGSMAVTGQFTAAPTYEPQPAESPEVRPAPELTPDSETPPKGAAAPSGDITGDATGEASGPSTADPATEQPIGADPGGEASGDVPEPVDVSGLPLFDPAAPFDGVQVRMTLAELASVPGIEITRLSSDPRSISPAACYGSFRTATSHGYISLRGAWGSPPDDPAELYAAYEVATVITDVAVRTPEGLGVGSTIDDLFTLYPDAYAAYPGAGPGEPDGYDVGVPGLGGLASHLRIQVTDGVVSQIDHDGVHNCGDDPRPVDEPAPADFDVPGADVFGPVRLGMTLSELRTVAGVELSEWEGYESKPYCYGQFRIGDVSGLVSVRRDVTSGDLPAPAATEDDFVVTEIGSTAAATLTPAGVGVGSTLEQIAAAQPGYTTDDPMSALPAAPATQGVRWTFELWDADVVQRLGLDAGHTCIG</sequence>
<evidence type="ECO:0000313" key="4">
    <source>
        <dbReference type="Proteomes" id="UP000181980"/>
    </source>
</evidence>
<evidence type="ECO:0000256" key="1">
    <source>
        <dbReference type="SAM" id="MobiDB-lite"/>
    </source>
</evidence>
<keyword evidence="2" id="KW-1133">Transmembrane helix</keyword>
<dbReference type="STRING" id="561176.SAMN04488561_0647"/>
<organism evidence="3 4">
    <name type="scientific">Jiangella alba</name>
    <dbReference type="NCBI Taxonomy" id="561176"/>
    <lineage>
        <taxon>Bacteria</taxon>
        <taxon>Bacillati</taxon>
        <taxon>Actinomycetota</taxon>
        <taxon>Actinomycetes</taxon>
        <taxon>Jiangellales</taxon>
        <taxon>Jiangellaceae</taxon>
        <taxon>Jiangella</taxon>
    </lineage>
</organism>
<name>A0A1H5GSU5_9ACTN</name>
<dbReference type="AlphaFoldDB" id="A0A1H5GSU5"/>
<protein>
    <submittedName>
        <fullName evidence="3">Uncharacterized protein</fullName>
    </submittedName>
</protein>
<dbReference type="EMBL" id="FNUC01000003">
    <property type="protein sequence ID" value="SEE18813.1"/>
    <property type="molecule type" value="Genomic_DNA"/>
</dbReference>
<accession>A0A1H5GSU5</accession>
<keyword evidence="2" id="KW-0812">Transmembrane</keyword>
<feature type="region of interest" description="Disordered" evidence="1">
    <location>
        <begin position="71"/>
        <end position="148"/>
    </location>
</feature>
<evidence type="ECO:0000313" key="3">
    <source>
        <dbReference type="EMBL" id="SEE18813.1"/>
    </source>
</evidence>
<reference evidence="4" key="1">
    <citation type="submission" date="2016-10" db="EMBL/GenBank/DDBJ databases">
        <authorList>
            <person name="Varghese N."/>
            <person name="Submissions S."/>
        </authorList>
    </citation>
    <scope>NUCLEOTIDE SEQUENCE [LARGE SCALE GENOMIC DNA]</scope>
    <source>
        <strain evidence="4">DSM 45237</strain>
    </source>
</reference>
<proteinExistence type="predicted"/>
<dbReference type="Proteomes" id="UP000181980">
    <property type="component" value="Unassembled WGS sequence"/>
</dbReference>
<gene>
    <name evidence="3" type="ORF">SAMN04488561_0647</name>
</gene>
<keyword evidence="4" id="KW-1185">Reference proteome</keyword>